<reference evidence="1 2" key="1">
    <citation type="journal article" date="2019" name="New Phytol.">
        <title>Comparative genomics reveals unique wood-decay strategies and fruiting body development in the Schizophyllaceae.</title>
        <authorList>
            <person name="Almasi E."/>
            <person name="Sahu N."/>
            <person name="Krizsan K."/>
            <person name="Balint B."/>
            <person name="Kovacs G.M."/>
            <person name="Kiss B."/>
            <person name="Cseklye J."/>
            <person name="Drula E."/>
            <person name="Henrissat B."/>
            <person name="Nagy I."/>
            <person name="Chovatia M."/>
            <person name="Adam C."/>
            <person name="LaButti K."/>
            <person name="Lipzen A."/>
            <person name="Riley R."/>
            <person name="Grigoriev I.V."/>
            <person name="Nagy L.G."/>
        </authorList>
    </citation>
    <scope>NUCLEOTIDE SEQUENCE [LARGE SCALE GENOMIC DNA]</scope>
    <source>
        <strain evidence="1 2">NL-1724</strain>
    </source>
</reference>
<gene>
    <name evidence="1" type="ORF">BD626DRAFT_517770</name>
</gene>
<proteinExistence type="predicted"/>
<dbReference type="AlphaFoldDB" id="A0A550BWA0"/>
<evidence type="ECO:0000313" key="1">
    <source>
        <dbReference type="EMBL" id="TRM56786.1"/>
    </source>
</evidence>
<dbReference type="EMBL" id="VDMD01000059">
    <property type="protein sequence ID" value="TRM56786.1"/>
    <property type="molecule type" value="Genomic_DNA"/>
</dbReference>
<sequence>MLLHFKETLLPVSSRSLRHHHSTNIASLPSFPRLAAASYTAIAVSPRPYLWKHALTKGERMYVFKHNRVRVFPSASATICPLVDLLTWLSKGSCAHLVHLHEAQTASAARKLERRRNLEGCDTYIIDQKSILVSAKNDLRFWIEWPVYVGESRPHPCPSDSHAHRQARTRAFPFRILTADTSVFRGYHRIQSARVLSASQANSVGRVADWHQTNSSLATAPTRGRTSRAALLPVLFMPDMSSSNARHARQVISGHLARSLHFIRYRVDHLSTGNRAT</sequence>
<protein>
    <submittedName>
        <fullName evidence="1">Uncharacterized protein</fullName>
    </submittedName>
</protein>
<comment type="caution">
    <text evidence="1">The sequence shown here is derived from an EMBL/GenBank/DDBJ whole genome shotgun (WGS) entry which is preliminary data.</text>
</comment>
<accession>A0A550BWA0</accession>
<keyword evidence="2" id="KW-1185">Reference proteome</keyword>
<dbReference type="Proteomes" id="UP000320762">
    <property type="component" value="Unassembled WGS sequence"/>
</dbReference>
<name>A0A550BWA0_9AGAR</name>
<organism evidence="1 2">
    <name type="scientific">Schizophyllum amplum</name>
    <dbReference type="NCBI Taxonomy" id="97359"/>
    <lineage>
        <taxon>Eukaryota</taxon>
        <taxon>Fungi</taxon>
        <taxon>Dikarya</taxon>
        <taxon>Basidiomycota</taxon>
        <taxon>Agaricomycotina</taxon>
        <taxon>Agaricomycetes</taxon>
        <taxon>Agaricomycetidae</taxon>
        <taxon>Agaricales</taxon>
        <taxon>Schizophyllaceae</taxon>
        <taxon>Schizophyllum</taxon>
    </lineage>
</organism>
<evidence type="ECO:0000313" key="2">
    <source>
        <dbReference type="Proteomes" id="UP000320762"/>
    </source>
</evidence>